<sequence length="273" mass="31041">MSIAAENRGQLLDTLPPLIRQMTSQEMWDTDETGLSQAAVFCGKKMVLKIEKENPTADQEYHMLSWLQGKLPVPRLLAFERKDGRNYLLMERLSGEMACADSYMEDPARQAEVLSNGLRLLWSTDISGCPYPDMTSRKLKLARERVEMGLVSIEDAEPETYGPGGFSNPRQLLFWLEEHQPKEHPVLSHGDFCLPNIFGRGSQVTGFLDLGHCGIADPYQDLALCFRSLKHNLEGNYGGPIRSNGNPRLLFEKLGMEPDWEKIRYYILLDELF</sequence>
<evidence type="ECO:0000259" key="10">
    <source>
        <dbReference type="Pfam" id="PF01636"/>
    </source>
</evidence>
<name>A0A9D1T5T0_9FIRM</name>
<comment type="similarity">
    <text evidence="1 7">Belongs to the aminoglycoside phosphotransferase family.</text>
</comment>
<feature type="domain" description="Aminoglycoside phosphotransferase" evidence="10">
    <location>
        <begin position="34"/>
        <end position="235"/>
    </location>
</feature>
<dbReference type="InterPro" id="IPR051678">
    <property type="entry name" value="AGP_Transferase"/>
</dbReference>
<keyword evidence="2 7" id="KW-0808">Transferase</keyword>
<dbReference type="Pfam" id="PF01636">
    <property type="entry name" value="APH"/>
    <property type="match status" value="1"/>
</dbReference>
<feature type="active site" description="Proton acceptor" evidence="8">
    <location>
        <position position="191"/>
    </location>
</feature>
<evidence type="ECO:0000256" key="9">
    <source>
        <dbReference type="PIRSR" id="PIRSR000706-2"/>
    </source>
</evidence>
<dbReference type="GO" id="GO:0016301">
    <property type="term" value="F:kinase activity"/>
    <property type="evidence" value="ECO:0007669"/>
    <property type="project" value="UniProtKB-KW"/>
</dbReference>
<keyword evidence="4 7" id="KW-0418">Kinase</keyword>
<reference evidence="11" key="1">
    <citation type="submission" date="2020-10" db="EMBL/GenBank/DDBJ databases">
        <authorList>
            <person name="Gilroy R."/>
        </authorList>
    </citation>
    <scope>NUCLEOTIDE SEQUENCE</scope>
    <source>
        <strain evidence="11">ChiBcec2-4451</strain>
    </source>
</reference>
<keyword evidence="3 7" id="KW-0547">Nucleotide-binding</keyword>
<dbReference type="SUPFAM" id="SSF56112">
    <property type="entry name" value="Protein kinase-like (PK-like)"/>
    <property type="match status" value="1"/>
</dbReference>
<organism evidence="11 12">
    <name type="scientific">Candidatus Pullilachnospira stercoravium</name>
    <dbReference type="NCBI Taxonomy" id="2840913"/>
    <lineage>
        <taxon>Bacteria</taxon>
        <taxon>Bacillati</taxon>
        <taxon>Bacillota</taxon>
        <taxon>Clostridia</taxon>
        <taxon>Lachnospirales</taxon>
        <taxon>Lachnospiraceae</taxon>
        <taxon>Lachnospiraceae incertae sedis</taxon>
        <taxon>Candidatus Pullilachnospira</taxon>
    </lineage>
</organism>
<evidence type="ECO:0000313" key="11">
    <source>
        <dbReference type="EMBL" id="HIV12925.1"/>
    </source>
</evidence>
<evidence type="ECO:0000313" key="12">
    <source>
        <dbReference type="Proteomes" id="UP000886723"/>
    </source>
</evidence>
<dbReference type="GO" id="GO:0046872">
    <property type="term" value="F:metal ion binding"/>
    <property type="evidence" value="ECO:0007669"/>
    <property type="project" value="UniProtKB-KW"/>
</dbReference>
<dbReference type="CDD" id="cd05150">
    <property type="entry name" value="APH"/>
    <property type="match status" value="1"/>
</dbReference>
<evidence type="ECO:0000256" key="1">
    <source>
        <dbReference type="ARBA" id="ARBA00006219"/>
    </source>
</evidence>
<dbReference type="PIRSF" id="PIRSF000706">
    <property type="entry name" value="Kanamycin_kin"/>
    <property type="match status" value="1"/>
</dbReference>
<dbReference type="Gene3D" id="3.90.1200.10">
    <property type="match status" value="1"/>
</dbReference>
<reference evidence="11" key="2">
    <citation type="journal article" date="2021" name="PeerJ">
        <title>Extensive microbial diversity within the chicken gut microbiome revealed by metagenomics and culture.</title>
        <authorList>
            <person name="Gilroy R."/>
            <person name="Ravi A."/>
            <person name="Getino M."/>
            <person name="Pursley I."/>
            <person name="Horton D.L."/>
            <person name="Alikhan N.F."/>
            <person name="Baker D."/>
            <person name="Gharbi K."/>
            <person name="Hall N."/>
            <person name="Watson M."/>
            <person name="Adriaenssens E.M."/>
            <person name="Foster-Nyarko E."/>
            <person name="Jarju S."/>
            <person name="Secka A."/>
            <person name="Antonio M."/>
            <person name="Oren A."/>
            <person name="Chaudhuri R.R."/>
            <person name="La Ragione R."/>
            <person name="Hildebrand F."/>
            <person name="Pallen M.J."/>
        </authorList>
    </citation>
    <scope>NUCLEOTIDE SEQUENCE</scope>
    <source>
        <strain evidence="11">ChiBcec2-4451</strain>
    </source>
</reference>
<keyword evidence="9" id="KW-0479">Metal-binding</keyword>
<accession>A0A9D1T5T0</accession>
<dbReference type="InterPro" id="IPR011009">
    <property type="entry name" value="Kinase-like_dom_sf"/>
</dbReference>
<protein>
    <submittedName>
        <fullName evidence="11">Aminoglycoside 3'-phosphotransferase</fullName>
    </submittedName>
</protein>
<evidence type="ECO:0000256" key="2">
    <source>
        <dbReference type="ARBA" id="ARBA00022679"/>
    </source>
</evidence>
<keyword evidence="6 7" id="KW-0046">Antibiotic resistance</keyword>
<gene>
    <name evidence="11" type="ORF">IAA63_07275</name>
</gene>
<dbReference type="GO" id="GO:0016773">
    <property type="term" value="F:phosphotransferase activity, alcohol group as acceptor"/>
    <property type="evidence" value="ECO:0007669"/>
    <property type="project" value="InterPro"/>
</dbReference>
<evidence type="ECO:0000256" key="7">
    <source>
        <dbReference type="PIRNR" id="PIRNR000706"/>
    </source>
</evidence>
<evidence type="ECO:0000256" key="3">
    <source>
        <dbReference type="ARBA" id="ARBA00022741"/>
    </source>
</evidence>
<dbReference type="Proteomes" id="UP000886723">
    <property type="component" value="Unassembled WGS sequence"/>
</dbReference>
<evidence type="ECO:0000256" key="5">
    <source>
        <dbReference type="ARBA" id="ARBA00022840"/>
    </source>
</evidence>
<feature type="binding site" evidence="9">
    <location>
        <position position="209"/>
    </location>
    <ligand>
        <name>Mg(2+)</name>
        <dbReference type="ChEBI" id="CHEBI:18420"/>
    </ligand>
</feature>
<comment type="caution">
    <text evidence="11">The sequence shown here is derived from an EMBL/GenBank/DDBJ whole genome shotgun (WGS) entry which is preliminary data.</text>
</comment>
<dbReference type="GO" id="GO:0005524">
    <property type="term" value="F:ATP binding"/>
    <property type="evidence" value="ECO:0007669"/>
    <property type="project" value="UniProtKB-KW"/>
</dbReference>
<keyword evidence="9" id="KW-0460">Magnesium</keyword>
<dbReference type="EMBL" id="DVON01000160">
    <property type="protein sequence ID" value="HIV12925.1"/>
    <property type="molecule type" value="Genomic_DNA"/>
</dbReference>
<evidence type="ECO:0000256" key="4">
    <source>
        <dbReference type="ARBA" id="ARBA00022777"/>
    </source>
</evidence>
<dbReference type="InterPro" id="IPR002575">
    <property type="entry name" value="Aminoglycoside_PTrfase"/>
</dbReference>
<dbReference type="NCBIfam" id="NF033068">
    <property type="entry name" value="APH_3p"/>
    <property type="match status" value="1"/>
</dbReference>
<evidence type="ECO:0000256" key="6">
    <source>
        <dbReference type="ARBA" id="ARBA00023251"/>
    </source>
</evidence>
<dbReference type="PANTHER" id="PTHR21310:SF41">
    <property type="entry name" value="3'-PHOSPHOTRANSFERASE, PUTATIVE-RELATED"/>
    <property type="match status" value="1"/>
</dbReference>
<proteinExistence type="inferred from homology"/>
<evidence type="ECO:0000256" key="8">
    <source>
        <dbReference type="PIRSR" id="PIRSR000706-1"/>
    </source>
</evidence>
<keyword evidence="5 7" id="KW-0067">ATP-binding</keyword>
<dbReference type="Gene3D" id="3.30.200.20">
    <property type="entry name" value="Phosphorylase Kinase, domain 1"/>
    <property type="match status" value="1"/>
</dbReference>
<dbReference type="InterPro" id="IPR024165">
    <property type="entry name" value="Kan/Strep_kinase"/>
</dbReference>
<dbReference type="GO" id="GO:0046677">
    <property type="term" value="P:response to antibiotic"/>
    <property type="evidence" value="ECO:0007669"/>
    <property type="project" value="UniProtKB-KW"/>
</dbReference>
<dbReference type="AlphaFoldDB" id="A0A9D1T5T0"/>
<feature type="binding site" evidence="9">
    <location>
        <position position="196"/>
    </location>
    <ligand>
        <name>Mg(2+)</name>
        <dbReference type="ChEBI" id="CHEBI:18420"/>
    </ligand>
</feature>
<dbReference type="PANTHER" id="PTHR21310">
    <property type="entry name" value="AMINOGLYCOSIDE PHOSPHOTRANSFERASE-RELATED-RELATED"/>
    <property type="match status" value="1"/>
</dbReference>